<feature type="transmembrane region" description="Helical" evidence="2">
    <location>
        <begin position="20"/>
        <end position="38"/>
    </location>
</feature>
<name>A0A1H8I121_9ACTN</name>
<evidence type="ECO:0000313" key="3">
    <source>
        <dbReference type="EMBL" id="SEN61977.1"/>
    </source>
</evidence>
<dbReference type="AlphaFoldDB" id="A0A1H8I121"/>
<evidence type="ECO:0000313" key="4">
    <source>
        <dbReference type="Proteomes" id="UP000181951"/>
    </source>
</evidence>
<evidence type="ECO:0008006" key="5">
    <source>
        <dbReference type="Google" id="ProtNLM"/>
    </source>
</evidence>
<keyword evidence="2" id="KW-1133">Transmembrane helix</keyword>
<reference evidence="3 4" key="1">
    <citation type="submission" date="2016-10" db="EMBL/GenBank/DDBJ databases">
        <authorList>
            <person name="de Groot N.N."/>
        </authorList>
    </citation>
    <scope>NUCLEOTIDE SEQUENCE [LARGE SCALE GENOMIC DNA]</scope>
    <source>
        <strain evidence="3 4">CGMCC 4.2026</strain>
    </source>
</reference>
<sequence>MPGGFRRWQYGAVRRGVLHVGAWALATAAAVTLSWFGVRSVLRGTAYDPPRAVPILAAASRPPQISATHRPRPTTSPPSRTPASPVPPQRPPGTPKPSAAAGTGSGSVRAYTVLGGRVVLDLGATSASLVSATPNTGWQMRVWTQDGWLRVTFTSSSGSAASSVFCTWNGHPPAVQRYEN</sequence>
<keyword evidence="2" id="KW-0812">Transmembrane</keyword>
<dbReference type="STRING" id="310780.SAMN05216267_1007148"/>
<proteinExistence type="predicted"/>
<accession>A0A1H8I121</accession>
<protein>
    <recommendedName>
        <fullName evidence="5">Secreted protein</fullName>
    </recommendedName>
</protein>
<organism evidence="3 4">
    <name type="scientific">Actinacidiphila rubida</name>
    <dbReference type="NCBI Taxonomy" id="310780"/>
    <lineage>
        <taxon>Bacteria</taxon>
        <taxon>Bacillati</taxon>
        <taxon>Actinomycetota</taxon>
        <taxon>Actinomycetes</taxon>
        <taxon>Kitasatosporales</taxon>
        <taxon>Streptomycetaceae</taxon>
        <taxon>Actinacidiphila</taxon>
    </lineage>
</organism>
<feature type="region of interest" description="Disordered" evidence="1">
    <location>
        <begin position="59"/>
        <end position="104"/>
    </location>
</feature>
<evidence type="ECO:0000256" key="2">
    <source>
        <dbReference type="SAM" id="Phobius"/>
    </source>
</evidence>
<dbReference type="Proteomes" id="UP000181951">
    <property type="component" value="Unassembled WGS sequence"/>
</dbReference>
<keyword evidence="2" id="KW-0472">Membrane</keyword>
<gene>
    <name evidence="3" type="ORF">SAMN05216267_1007148</name>
</gene>
<keyword evidence="4" id="KW-1185">Reference proteome</keyword>
<feature type="compositionally biased region" description="Pro residues" evidence="1">
    <location>
        <begin position="74"/>
        <end position="95"/>
    </location>
</feature>
<dbReference type="EMBL" id="FODD01000007">
    <property type="protein sequence ID" value="SEN61977.1"/>
    <property type="molecule type" value="Genomic_DNA"/>
</dbReference>
<evidence type="ECO:0000256" key="1">
    <source>
        <dbReference type="SAM" id="MobiDB-lite"/>
    </source>
</evidence>